<dbReference type="Gene3D" id="3.40.50.1000">
    <property type="entry name" value="HAD superfamily/HAD-like"/>
    <property type="match status" value="1"/>
</dbReference>
<organism evidence="2 3">
    <name type="scientific">[Candida] anglica</name>
    <dbReference type="NCBI Taxonomy" id="148631"/>
    <lineage>
        <taxon>Eukaryota</taxon>
        <taxon>Fungi</taxon>
        <taxon>Dikarya</taxon>
        <taxon>Ascomycota</taxon>
        <taxon>Saccharomycotina</taxon>
        <taxon>Pichiomycetes</taxon>
        <taxon>Debaryomycetaceae</taxon>
        <taxon>Kurtzmaniella</taxon>
    </lineage>
</organism>
<sequence>MSRDVFALLKASNGTKPTTKAKTLASGAGGEKPKKEIGPVTLLTNNTSKSKWSVKGSHLISKTPIDGLTGNWSSTEIRVAAFDLDSTLVETTPGQKFARHAGDWRWFNKFLIHFIVLQDSCRCLCQCR</sequence>
<accession>A0ABP0E6M8</accession>
<proteinExistence type="predicted"/>
<protein>
    <submittedName>
        <fullName evidence="2">Uncharacterized protein</fullName>
    </submittedName>
</protein>
<name>A0ABP0E6M8_9ASCO</name>
<evidence type="ECO:0000256" key="1">
    <source>
        <dbReference type="SAM" id="MobiDB-lite"/>
    </source>
</evidence>
<dbReference type="EMBL" id="OZ004253">
    <property type="protein sequence ID" value="CAK7894422.1"/>
    <property type="molecule type" value="Genomic_DNA"/>
</dbReference>
<keyword evidence="3" id="KW-1185">Reference proteome</keyword>
<dbReference type="InterPro" id="IPR013954">
    <property type="entry name" value="PNK3P"/>
</dbReference>
<evidence type="ECO:0000313" key="3">
    <source>
        <dbReference type="Proteomes" id="UP001497600"/>
    </source>
</evidence>
<gene>
    <name evidence="2" type="ORF">CAAN4_A12343</name>
</gene>
<dbReference type="Pfam" id="PF08645">
    <property type="entry name" value="PNK3P"/>
    <property type="match status" value="1"/>
</dbReference>
<dbReference type="SUPFAM" id="SSF56784">
    <property type="entry name" value="HAD-like"/>
    <property type="match status" value="1"/>
</dbReference>
<evidence type="ECO:0000313" key="2">
    <source>
        <dbReference type="EMBL" id="CAK7894422.1"/>
    </source>
</evidence>
<feature type="region of interest" description="Disordered" evidence="1">
    <location>
        <begin position="17"/>
        <end position="38"/>
    </location>
</feature>
<dbReference type="InterPro" id="IPR023214">
    <property type="entry name" value="HAD_sf"/>
</dbReference>
<reference evidence="2 3" key="1">
    <citation type="submission" date="2024-01" db="EMBL/GenBank/DDBJ databases">
        <authorList>
            <consortium name="Genoscope - CEA"/>
            <person name="William W."/>
        </authorList>
    </citation>
    <scope>NUCLEOTIDE SEQUENCE [LARGE SCALE GENOMIC DNA]</scope>
    <source>
        <strain evidence="2 3">29B2s-10</strain>
    </source>
</reference>
<dbReference type="Proteomes" id="UP001497600">
    <property type="component" value="Chromosome A"/>
</dbReference>
<dbReference type="InterPro" id="IPR036412">
    <property type="entry name" value="HAD-like_sf"/>
</dbReference>